<gene>
    <name evidence="2" type="ORF">CH333_04005</name>
</gene>
<dbReference type="PANTHER" id="PTHR12277">
    <property type="entry name" value="ALPHA/BETA HYDROLASE DOMAIN-CONTAINING PROTEIN"/>
    <property type="match status" value="1"/>
</dbReference>
<dbReference type="EMBL" id="NOZQ01000080">
    <property type="protein sequence ID" value="OYD16202.1"/>
    <property type="molecule type" value="Genomic_DNA"/>
</dbReference>
<accession>A0A235BVE2</accession>
<comment type="caution">
    <text evidence="2">The sequence shown here is derived from an EMBL/GenBank/DDBJ whole genome shotgun (WGS) entry which is preliminary data.</text>
</comment>
<dbReference type="AlphaFoldDB" id="A0A235BVE2"/>
<reference evidence="2 3" key="1">
    <citation type="submission" date="2017-07" db="EMBL/GenBank/DDBJ databases">
        <title>Recovery of genomes from metagenomes via a dereplication, aggregation, and scoring strategy.</title>
        <authorList>
            <person name="Sieber C.M."/>
            <person name="Probst A.J."/>
            <person name="Sharrar A."/>
            <person name="Thomas B.C."/>
            <person name="Hess M."/>
            <person name="Tringe S.G."/>
            <person name="Banfield J.F."/>
        </authorList>
    </citation>
    <scope>NUCLEOTIDE SEQUENCE [LARGE SCALE GENOMIC DNA]</scope>
    <source>
        <strain evidence="2">JGI_Cruoil_03_44_89</strain>
    </source>
</reference>
<feature type="domain" description="AB hydrolase-1" evidence="1">
    <location>
        <begin position="68"/>
        <end position="156"/>
    </location>
</feature>
<dbReference type="Proteomes" id="UP000215215">
    <property type="component" value="Unassembled WGS sequence"/>
</dbReference>
<dbReference type="PANTHER" id="PTHR12277:SF81">
    <property type="entry name" value="PROTEIN ABHD13"/>
    <property type="match status" value="1"/>
</dbReference>
<dbReference type="Pfam" id="PF00561">
    <property type="entry name" value="Abhydrolase_1"/>
    <property type="match status" value="1"/>
</dbReference>
<sequence length="268" mass="30906">MRIVILLIVLLLIWYLLKLFERKNIYFPTRRIEATPKDIGLDYEDVFLKTDGARLNGWFIPAHSAGVTVLFCHGNGGNISHRLHTISMFHGMGYSIFIFDYRDYGRSKGRISEEGTYRDALTAYNYIIGRDDVDSENVCIFGRSLGAPIAIDLAARVNKGMLIYESSFTSTMDMAKVVYGVRIPARFLSYRYDALSKIEKVTIPKLIMHGRGDKMIPFEHGERLFRAAKPPKEFYEASAGHEDIYLNDEYWKRVGEFIERYQVVNSKR</sequence>
<evidence type="ECO:0000313" key="3">
    <source>
        <dbReference type="Proteomes" id="UP000215215"/>
    </source>
</evidence>
<name>A0A235BVE2_UNCW3</name>
<dbReference type="InterPro" id="IPR000073">
    <property type="entry name" value="AB_hydrolase_1"/>
</dbReference>
<dbReference type="InterPro" id="IPR029058">
    <property type="entry name" value="AB_hydrolase_fold"/>
</dbReference>
<dbReference type="SUPFAM" id="SSF53474">
    <property type="entry name" value="alpha/beta-Hydrolases"/>
    <property type="match status" value="1"/>
</dbReference>
<protein>
    <recommendedName>
        <fullName evidence="1">AB hydrolase-1 domain-containing protein</fullName>
    </recommendedName>
</protein>
<evidence type="ECO:0000313" key="2">
    <source>
        <dbReference type="EMBL" id="OYD16202.1"/>
    </source>
</evidence>
<proteinExistence type="predicted"/>
<organism evidence="2 3">
    <name type="scientific">candidate division WOR-3 bacterium JGI_Cruoil_03_44_89</name>
    <dbReference type="NCBI Taxonomy" id="1973748"/>
    <lineage>
        <taxon>Bacteria</taxon>
        <taxon>Bacteria division WOR-3</taxon>
    </lineage>
</organism>
<dbReference type="Gene3D" id="3.40.50.1820">
    <property type="entry name" value="alpha/beta hydrolase"/>
    <property type="match status" value="1"/>
</dbReference>
<evidence type="ECO:0000259" key="1">
    <source>
        <dbReference type="Pfam" id="PF00561"/>
    </source>
</evidence>